<dbReference type="Gene3D" id="1.10.10.1450">
    <property type="match status" value="1"/>
</dbReference>
<evidence type="ECO:0000313" key="4">
    <source>
        <dbReference type="Proteomes" id="UP000663844"/>
    </source>
</evidence>
<evidence type="ECO:0000313" key="2">
    <source>
        <dbReference type="EMBL" id="CAF1534702.1"/>
    </source>
</evidence>
<dbReference type="PANTHER" id="PTHR46060:SF1">
    <property type="entry name" value="MARINER MOS1 TRANSPOSASE-LIKE PROTEIN"/>
    <property type="match status" value="1"/>
</dbReference>
<feature type="non-terminal residue" evidence="3">
    <location>
        <position position="1"/>
    </location>
</feature>
<dbReference type="EMBL" id="CAJOAZ010011725">
    <property type="protein sequence ID" value="CAF4241466.1"/>
    <property type="molecule type" value="Genomic_DNA"/>
</dbReference>
<evidence type="ECO:0000313" key="3">
    <source>
        <dbReference type="EMBL" id="CAF4241466.1"/>
    </source>
</evidence>
<dbReference type="AlphaFoldDB" id="A0A820E4U3"/>
<name>A0A820E4U3_9BILA</name>
<evidence type="ECO:0000259" key="1">
    <source>
        <dbReference type="Pfam" id="PF17906"/>
    </source>
</evidence>
<dbReference type="InterPro" id="IPR052709">
    <property type="entry name" value="Transposase-MT_Hybrid"/>
</dbReference>
<dbReference type="Proteomes" id="UP000663845">
    <property type="component" value="Unassembled WGS sequence"/>
</dbReference>
<dbReference type="Proteomes" id="UP000663844">
    <property type="component" value="Unassembled WGS sequence"/>
</dbReference>
<dbReference type="PANTHER" id="PTHR46060">
    <property type="entry name" value="MARINER MOS1 TRANSPOSASE-LIKE PROTEIN"/>
    <property type="match status" value="1"/>
</dbReference>
<organism evidence="3 4">
    <name type="scientific">Adineta steineri</name>
    <dbReference type="NCBI Taxonomy" id="433720"/>
    <lineage>
        <taxon>Eukaryota</taxon>
        <taxon>Metazoa</taxon>
        <taxon>Spiralia</taxon>
        <taxon>Gnathifera</taxon>
        <taxon>Rotifera</taxon>
        <taxon>Eurotatoria</taxon>
        <taxon>Bdelloidea</taxon>
        <taxon>Adinetida</taxon>
        <taxon>Adinetidae</taxon>
        <taxon>Adineta</taxon>
    </lineage>
</organism>
<gene>
    <name evidence="2" type="ORF">JYZ213_LOCUS45350</name>
    <name evidence="3" type="ORF">OXD698_LOCUS42948</name>
</gene>
<dbReference type="EMBL" id="CAJNOG010003700">
    <property type="protein sequence ID" value="CAF1534702.1"/>
    <property type="molecule type" value="Genomic_DNA"/>
</dbReference>
<reference evidence="3" key="1">
    <citation type="submission" date="2021-02" db="EMBL/GenBank/DDBJ databases">
        <authorList>
            <person name="Nowell W R."/>
        </authorList>
    </citation>
    <scope>NUCLEOTIDE SEQUENCE</scope>
</reference>
<feature type="domain" description="Mos1 transposase HTH" evidence="1">
    <location>
        <begin position="2"/>
        <end position="34"/>
    </location>
</feature>
<protein>
    <recommendedName>
        <fullName evidence="1">Mos1 transposase HTH domain-containing protein</fullName>
    </recommendedName>
</protein>
<dbReference type="InterPro" id="IPR041426">
    <property type="entry name" value="Mos1_HTH"/>
</dbReference>
<sequence length="93" mass="10665">LTATQIHNKLTAIYGPDIVSYSTVIRWIQRFLNEREFFEDNPRRGRSLSAITQQNIDGAKDLVNDDSHIIIDYVAAILDTVITSLIVVDTRRY</sequence>
<dbReference type="Pfam" id="PF17906">
    <property type="entry name" value="HTH_48"/>
    <property type="match status" value="1"/>
</dbReference>
<comment type="caution">
    <text evidence="3">The sequence shown here is derived from an EMBL/GenBank/DDBJ whole genome shotgun (WGS) entry which is preliminary data.</text>
</comment>
<accession>A0A820E4U3</accession>
<proteinExistence type="predicted"/>